<reference evidence="2" key="1">
    <citation type="journal article" date="2020" name="Fungal Divers.">
        <title>Resolving the Mortierellaceae phylogeny through synthesis of multi-gene phylogenetics and phylogenomics.</title>
        <authorList>
            <person name="Vandepol N."/>
            <person name="Liber J."/>
            <person name="Desiro A."/>
            <person name="Na H."/>
            <person name="Kennedy M."/>
            <person name="Barry K."/>
            <person name="Grigoriev I.V."/>
            <person name="Miller A.N."/>
            <person name="O'Donnell K."/>
            <person name="Stajich J.E."/>
            <person name="Bonito G."/>
        </authorList>
    </citation>
    <scope>NUCLEOTIDE SEQUENCE</scope>
    <source>
        <strain evidence="2">NRRL 2769</strain>
    </source>
</reference>
<organism evidence="2 3">
    <name type="scientific">Entomortierella chlamydospora</name>
    <dbReference type="NCBI Taxonomy" id="101097"/>
    <lineage>
        <taxon>Eukaryota</taxon>
        <taxon>Fungi</taxon>
        <taxon>Fungi incertae sedis</taxon>
        <taxon>Mucoromycota</taxon>
        <taxon>Mortierellomycotina</taxon>
        <taxon>Mortierellomycetes</taxon>
        <taxon>Mortierellales</taxon>
        <taxon>Mortierellaceae</taxon>
        <taxon>Entomortierella</taxon>
    </lineage>
</organism>
<evidence type="ECO:0000313" key="2">
    <source>
        <dbReference type="EMBL" id="KAG0011435.1"/>
    </source>
</evidence>
<protein>
    <recommendedName>
        <fullName evidence="1">PAS domain-containing protein</fullName>
    </recommendedName>
</protein>
<dbReference type="InterPro" id="IPR013655">
    <property type="entry name" value="PAS_fold_3"/>
</dbReference>
<dbReference type="Proteomes" id="UP000703661">
    <property type="component" value="Unassembled WGS sequence"/>
</dbReference>
<sequence length="336" mass="38014">MVFGTSFLSFHDLTPQLGVLWASPSILDVLGYEPEELVGVNTTDLIVPEDLPDTSEGINENIKNDLAATQIINALRHKDGRPIRLVHVFTTCYDFVEFDRMRRHHEAFAANSWDQLEPEARVCLILNRFTMNLIIMYASSGCEKVFNVDPDDIVGKPLLLFLRSDDLAPFVEQMHVVKGTTAIVNMRFWFQSPNRAHEVPCEAIFIGSGDGILVVARRCKPFFRKYFIEDRDLYDTGVDPSWSSGSHRSYYSISHTSTLSEPMPLTFSDLSRSGLNRIKIIELEDSRRVRPIVSRPGDDSNHLRDGAISSLAPAFKEMIIQDVIEDEGDDTDVDIF</sequence>
<dbReference type="Gene3D" id="3.30.450.20">
    <property type="entry name" value="PAS domain"/>
    <property type="match status" value="1"/>
</dbReference>
<dbReference type="EMBL" id="JAAAID010001149">
    <property type="protein sequence ID" value="KAG0011435.1"/>
    <property type="molecule type" value="Genomic_DNA"/>
</dbReference>
<dbReference type="Pfam" id="PF13426">
    <property type="entry name" value="PAS_9"/>
    <property type="match status" value="1"/>
</dbReference>
<gene>
    <name evidence="2" type="ORF">BGZ80_000686</name>
</gene>
<comment type="caution">
    <text evidence="2">The sequence shown here is derived from an EMBL/GenBank/DDBJ whole genome shotgun (WGS) entry which is preliminary data.</text>
</comment>
<proteinExistence type="predicted"/>
<dbReference type="SUPFAM" id="SSF55785">
    <property type="entry name" value="PYP-like sensor domain (PAS domain)"/>
    <property type="match status" value="2"/>
</dbReference>
<dbReference type="PROSITE" id="PS50112">
    <property type="entry name" value="PAS"/>
    <property type="match status" value="1"/>
</dbReference>
<dbReference type="InterPro" id="IPR035965">
    <property type="entry name" value="PAS-like_dom_sf"/>
</dbReference>
<keyword evidence="3" id="KW-1185">Reference proteome</keyword>
<evidence type="ECO:0000259" key="1">
    <source>
        <dbReference type="PROSITE" id="PS50112"/>
    </source>
</evidence>
<dbReference type="NCBIfam" id="TIGR00229">
    <property type="entry name" value="sensory_box"/>
    <property type="match status" value="1"/>
</dbReference>
<dbReference type="SMART" id="SM00091">
    <property type="entry name" value="PAS"/>
    <property type="match status" value="2"/>
</dbReference>
<dbReference type="Pfam" id="PF08447">
    <property type="entry name" value="PAS_3"/>
    <property type="match status" value="1"/>
</dbReference>
<dbReference type="AlphaFoldDB" id="A0A9P6MSQ4"/>
<accession>A0A9P6MSQ4</accession>
<dbReference type="InterPro" id="IPR000014">
    <property type="entry name" value="PAS"/>
</dbReference>
<feature type="domain" description="PAS" evidence="1">
    <location>
        <begin position="19"/>
        <end position="65"/>
    </location>
</feature>
<evidence type="ECO:0000313" key="3">
    <source>
        <dbReference type="Proteomes" id="UP000703661"/>
    </source>
</evidence>
<dbReference type="CDD" id="cd00130">
    <property type="entry name" value="PAS"/>
    <property type="match status" value="2"/>
</dbReference>
<name>A0A9P6MSQ4_9FUNG</name>